<dbReference type="PATRIC" id="fig|700597.3.peg.1289"/>
<organism evidence="3 4">
    <name type="scientific">Streptomyces zinciresistens K42</name>
    <dbReference type="NCBI Taxonomy" id="700597"/>
    <lineage>
        <taxon>Bacteria</taxon>
        <taxon>Bacillati</taxon>
        <taxon>Actinomycetota</taxon>
        <taxon>Actinomycetes</taxon>
        <taxon>Kitasatosporales</taxon>
        <taxon>Streptomycetaceae</taxon>
        <taxon>Streptomyces</taxon>
    </lineage>
</organism>
<evidence type="ECO:0000313" key="4">
    <source>
        <dbReference type="Proteomes" id="UP000004217"/>
    </source>
</evidence>
<keyword evidence="4" id="KW-1185">Reference proteome</keyword>
<dbReference type="RefSeq" id="WP_007492628.1">
    <property type="nucleotide sequence ID" value="NZ_AGBF01000012.1"/>
</dbReference>
<evidence type="ECO:0000259" key="2">
    <source>
        <dbReference type="PROSITE" id="PS50943"/>
    </source>
</evidence>
<dbReference type="GO" id="GO:0003677">
    <property type="term" value="F:DNA binding"/>
    <property type="evidence" value="ECO:0007669"/>
    <property type="project" value="InterPro"/>
</dbReference>
<evidence type="ECO:0000256" key="1">
    <source>
        <dbReference type="SAM" id="MobiDB-lite"/>
    </source>
</evidence>
<dbReference type="InterPro" id="IPR010982">
    <property type="entry name" value="Lambda_DNA-bd_dom_sf"/>
</dbReference>
<reference evidence="3 4" key="1">
    <citation type="submission" date="2011-08" db="EMBL/GenBank/DDBJ databases">
        <authorList>
            <person name="Lin Y."/>
            <person name="Hao X."/>
            <person name="Johnstone L."/>
            <person name="Miller S.J."/>
            <person name="Wei G."/>
            <person name="Rensing C."/>
        </authorList>
    </citation>
    <scope>NUCLEOTIDE SEQUENCE [LARGE SCALE GENOMIC DNA]</scope>
    <source>
        <strain evidence="3 4">K42</strain>
    </source>
</reference>
<name>G2G767_9ACTN</name>
<gene>
    <name evidence="3" type="ORF">SZN_06646</name>
</gene>
<feature type="domain" description="HTH cro/C1-type" evidence="2">
    <location>
        <begin position="41"/>
        <end position="78"/>
    </location>
</feature>
<dbReference type="Proteomes" id="UP000004217">
    <property type="component" value="Unassembled WGS sequence"/>
</dbReference>
<proteinExistence type="predicted"/>
<comment type="caution">
    <text evidence="3">The sequence shown here is derived from an EMBL/GenBank/DDBJ whole genome shotgun (WGS) entry which is preliminary data.</text>
</comment>
<dbReference type="SMART" id="SM00530">
    <property type="entry name" value="HTH_XRE"/>
    <property type="match status" value="1"/>
</dbReference>
<dbReference type="CDD" id="cd00093">
    <property type="entry name" value="HTH_XRE"/>
    <property type="match status" value="1"/>
</dbReference>
<accession>G2G767</accession>
<protein>
    <recommendedName>
        <fullName evidence="2">HTH cro/C1-type domain-containing protein</fullName>
    </recommendedName>
</protein>
<feature type="region of interest" description="Disordered" evidence="1">
    <location>
        <begin position="1"/>
        <end position="40"/>
    </location>
</feature>
<evidence type="ECO:0000313" key="3">
    <source>
        <dbReference type="EMBL" id="EGX60608.1"/>
    </source>
</evidence>
<sequence length="485" mass="52536">MQSLMPKARKFGMTATGPEMPQPEKQLKPEESPQDWFGSELRHRRKEHGLSARALGRLAQVSDDMILMIEKAKYPSLQREVAQQFDKVLDTGGVFDRAWPMAFGKGDAEKKRADADKRSSGRAEGAIQVHAGRILGRDDVPPRPGSHEPVYRRRFLQGGLAALAPIDLMQAFAPPGLTLPDSIGMRTIGEVQEVATVISGLDNKLGGGGLVSEVASPAMQWAAGLLQVQCPEHLRAELFAAVSRLGIVVGASAFDAYRHAYATQTFTFAADCAEEAGDWHLRAKTYSLLARQAVWKGEADDGLTYAEKGLVRSDRITATERAMLHTARARAFGKMGNVRDCMAAVGQSDEAFEQARPQEDPAWMAYYDEAQHNGDTAHALFDLVVGEGQDPGRAARRFATAVRGHGDAWKRSRAISRTKLAALIMATGDPRQAAAIGHEALDEAGQLTSRRAADDLRQLGAFAAKHPTIPEAAGLRERIAATVSA</sequence>
<dbReference type="InterPro" id="IPR001387">
    <property type="entry name" value="Cro/C1-type_HTH"/>
</dbReference>
<dbReference type="SUPFAM" id="SSF47413">
    <property type="entry name" value="lambda repressor-like DNA-binding domains"/>
    <property type="match status" value="1"/>
</dbReference>
<dbReference type="EMBL" id="AGBF01000012">
    <property type="protein sequence ID" value="EGX60608.1"/>
    <property type="molecule type" value="Genomic_DNA"/>
</dbReference>
<dbReference type="PROSITE" id="PS50943">
    <property type="entry name" value="HTH_CROC1"/>
    <property type="match status" value="1"/>
</dbReference>
<dbReference type="AlphaFoldDB" id="G2G767"/>
<dbReference type="Pfam" id="PF13560">
    <property type="entry name" value="HTH_31"/>
    <property type="match status" value="1"/>
</dbReference>